<evidence type="ECO:0000256" key="4">
    <source>
        <dbReference type="ARBA" id="ARBA00022619"/>
    </source>
</evidence>
<dbReference type="Pfam" id="PF00885">
    <property type="entry name" value="DMRL_synthase"/>
    <property type="match status" value="1"/>
</dbReference>
<evidence type="ECO:0000313" key="9">
    <source>
        <dbReference type="EMBL" id="VFK07324.1"/>
    </source>
</evidence>
<dbReference type="GO" id="GO:0000906">
    <property type="term" value="F:6,7-dimethyl-8-ribityllumazine synthase activity"/>
    <property type="evidence" value="ECO:0007669"/>
    <property type="project" value="UniProtKB-EC"/>
</dbReference>
<dbReference type="UniPathway" id="UPA00275">
    <property type="reaction ID" value="UER00404"/>
</dbReference>
<dbReference type="AlphaFoldDB" id="A0A450VH16"/>
<evidence type="ECO:0000256" key="3">
    <source>
        <dbReference type="ARBA" id="ARBA00012664"/>
    </source>
</evidence>
<evidence type="ECO:0000313" key="8">
    <source>
        <dbReference type="EMBL" id="VFK04379.1"/>
    </source>
</evidence>
<proteinExistence type="inferred from homology"/>
<comment type="pathway">
    <text evidence="1">Cofactor biosynthesis; riboflavin biosynthesis; riboflavin from 2-hydroxy-3-oxobutyl phosphate and 5-amino-6-(D-ribitylamino)uracil: step 1/2.</text>
</comment>
<protein>
    <recommendedName>
        <fullName evidence="3">6,7-dimethyl-8-ribityllumazine synthase</fullName>
        <ecNumber evidence="3">2.5.1.78</ecNumber>
    </recommendedName>
</protein>
<dbReference type="InterPro" id="IPR002180">
    <property type="entry name" value="LS/RS"/>
</dbReference>
<name>A0A450VH16_9GAMM</name>
<dbReference type="EMBL" id="CAADFG010000409">
    <property type="protein sequence ID" value="VFK04379.1"/>
    <property type="molecule type" value="Genomic_DNA"/>
</dbReference>
<dbReference type="PANTHER" id="PTHR21058">
    <property type="entry name" value="6,7-DIMETHYL-8-RIBITYLLUMAZINE SYNTHASE DMRL SYNTHASE LUMAZINE SYNTHASE"/>
    <property type="match status" value="1"/>
</dbReference>
<dbReference type="InterPro" id="IPR034964">
    <property type="entry name" value="LS"/>
</dbReference>
<dbReference type="Gene3D" id="3.40.50.960">
    <property type="entry name" value="Lumazine/riboflavin synthase"/>
    <property type="match status" value="1"/>
</dbReference>
<keyword evidence="5" id="KW-0808">Transferase</keyword>
<dbReference type="EMBL" id="CAADFI010000412">
    <property type="protein sequence ID" value="VFK04132.1"/>
    <property type="molecule type" value="Genomic_DNA"/>
</dbReference>
<evidence type="ECO:0000256" key="6">
    <source>
        <dbReference type="ARBA" id="ARBA00048785"/>
    </source>
</evidence>
<evidence type="ECO:0000313" key="7">
    <source>
        <dbReference type="EMBL" id="VFK04132.1"/>
    </source>
</evidence>
<organism evidence="7">
    <name type="scientific">Candidatus Kentrum eta</name>
    <dbReference type="NCBI Taxonomy" id="2126337"/>
    <lineage>
        <taxon>Bacteria</taxon>
        <taxon>Pseudomonadati</taxon>
        <taxon>Pseudomonadota</taxon>
        <taxon>Gammaproteobacteria</taxon>
        <taxon>Candidatus Kentrum</taxon>
    </lineage>
</organism>
<accession>A0A450VH16</accession>
<comment type="similarity">
    <text evidence="2">Belongs to the DMRL synthase family.</text>
</comment>
<reference evidence="7" key="1">
    <citation type="submission" date="2019-02" db="EMBL/GenBank/DDBJ databases">
        <authorList>
            <person name="Gruber-Vodicka R. H."/>
            <person name="Seah K. B. B."/>
        </authorList>
    </citation>
    <scope>NUCLEOTIDE SEQUENCE</scope>
    <source>
        <strain evidence="9">BECK_SA2B12</strain>
        <strain evidence="8">BECK_SA2B15</strain>
        <strain evidence="7">BECK_SA2B20</strain>
    </source>
</reference>
<evidence type="ECO:0000256" key="1">
    <source>
        <dbReference type="ARBA" id="ARBA00004917"/>
    </source>
</evidence>
<keyword evidence="4" id="KW-0686">Riboflavin biosynthesis</keyword>
<dbReference type="GO" id="GO:0009231">
    <property type="term" value="P:riboflavin biosynthetic process"/>
    <property type="evidence" value="ECO:0007669"/>
    <property type="project" value="UniProtKB-UniPathway"/>
</dbReference>
<dbReference type="PANTHER" id="PTHR21058:SF0">
    <property type="entry name" value="6,7-DIMETHYL-8-RIBITYLLUMAZINE SYNTHASE"/>
    <property type="match status" value="1"/>
</dbReference>
<evidence type="ECO:0000256" key="5">
    <source>
        <dbReference type="ARBA" id="ARBA00022679"/>
    </source>
</evidence>
<comment type="catalytic activity">
    <reaction evidence="6">
        <text>(2S)-2-hydroxy-3-oxobutyl phosphate + 5-amino-6-(D-ribitylamino)uracil = 6,7-dimethyl-8-(1-D-ribityl)lumazine + phosphate + 2 H2O + H(+)</text>
        <dbReference type="Rhea" id="RHEA:26152"/>
        <dbReference type="ChEBI" id="CHEBI:15377"/>
        <dbReference type="ChEBI" id="CHEBI:15378"/>
        <dbReference type="ChEBI" id="CHEBI:15934"/>
        <dbReference type="ChEBI" id="CHEBI:43474"/>
        <dbReference type="ChEBI" id="CHEBI:58201"/>
        <dbReference type="ChEBI" id="CHEBI:58830"/>
        <dbReference type="EC" id="2.5.1.78"/>
    </reaction>
</comment>
<dbReference type="GO" id="GO:0009349">
    <property type="term" value="C:riboflavin synthase complex"/>
    <property type="evidence" value="ECO:0007669"/>
    <property type="project" value="InterPro"/>
</dbReference>
<dbReference type="EMBL" id="CAADFJ010000410">
    <property type="protein sequence ID" value="VFK07324.1"/>
    <property type="molecule type" value="Genomic_DNA"/>
</dbReference>
<evidence type="ECO:0000256" key="2">
    <source>
        <dbReference type="ARBA" id="ARBA00007424"/>
    </source>
</evidence>
<dbReference type="EC" id="2.5.1.78" evidence="3"/>
<dbReference type="SUPFAM" id="SSF52121">
    <property type="entry name" value="Lumazine synthase"/>
    <property type="match status" value="1"/>
</dbReference>
<gene>
    <name evidence="8" type="ORF">BECKH772A_GA0070896_104093</name>
    <name evidence="7" type="ORF">BECKH772B_GA0070898_104121</name>
    <name evidence="9" type="ORF">BECKH772C_GA0070978_104101</name>
</gene>
<dbReference type="InterPro" id="IPR036467">
    <property type="entry name" value="LS/RS_sf"/>
</dbReference>
<sequence>MKINLAIVVSAFHKEEGEEMLDEVRNFARHNDFDIVEETWVPGSMEQPLALKRRLSDERVDAAVALGIIESGETKHGLIMANTVIDAIIRLQLEYMKPIGVGILGPEILPSQIPSRVRPYALAAIKAVGKVLRNDQT</sequence>